<dbReference type="PANTHER" id="PTHR13309">
    <property type="entry name" value="NUCLEAR FRAGILE X MENTAL RETARDATION PROTEIN INTERACTING PROTEIN 1"/>
    <property type="match status" value="1"/>
</dbReference>
<feature type="region of interest" description="Disordered" evidence="5">
    <location>
        <begin position="345"/>
        <end position="365"/>
    </location>
</feature>
<dbReference type="PROSITE" id="PS50103">
    <property type="entry name" value="ZF_C3H1"/>
    <property type="match status" value="1"/>
</dbReference>
<dbReference type="InterPro" id="IPR013087">
    <property type="entry name" value="Znf_C2H2_type"/>
</dbReference>
<feature type="zinc finger region" description="C3H1-type" evidence="4">
    <location>
        <begin position="522"/>
        <end position="549"/>
    </location>
</feature>
<dbReference type="SMART" id="SM00356">
    <property type="entry name" value="ZnF_C3H1"/>
    <property type="match status" value="1"/>
</dbReference>
<organism evidence="8 9">
    <name type="scientific">Entomortierella parvispora</name>
    <dbReference type="NCBI Taxonomy" id="205924"/>
    <lineage>
        <taxon>Eukaryota</taxon>
        <taxon>Fungi</taxon>
        <taxon>Fungi incertae sedis</taxon>
        <taxon>Mucoromycota</taxon>
        <taxon>Mortierellomycotina</taxon>
        <taxon>Mortierellomycetes</taxon>
        <taxon>Mortierellales</taxon>
        <taxon>Mortierellaceae</taxon>
        <taxon>Entomortierella</taxon>
    </lineage>
</organism>
<feature type="compositionally biased region" description="Basic and acidic residues" evidence="5">
    <location>
        <begin position="445"/>
        <end position="460"/>
    </location>
</feature>
<dbReference type="GO" id="GO:0008270">
    <property type="term" value="F:zinc ion binding"/>
    <property type="evidence" value="ECO:0007669"/>
    <property type="project" value="UniProtKB-KW"/>
</dbReference>
<keyword evidence="9" id="KW-1185">Reference proteome</keyword>
<feature type="region of interest" description="Disordered" evidence="5">
    <location>
        <begin position="320"/>
        <end position="339"/>
    </location>
</feature>
<feature type="compositionally biased region" description="Polar residues" evidence="5">
    <location>
        <begin position="201"/>
        <end position="217"/>
    </location>
</feature>
<comment type="caution">
    <text evidence="8">The sequence shown here is derived from an EMBL/GenBank/DDBJ whole genome shotgun (WGS) entry which is preliminary data.</text>
</comment>
<evidence type="ECO:0000256" key="5">
    <source>
        <dbReference type="SAM" id="MobiDB-lite"/>
    </source>
</evidence>
<evidence type="ECO:0000259" key="7">
    <source>
        <dbReference type="PROSITE" id="PS50157"/>
    </source>
</evidence>
<keyword evidence="1 4" id="KW-0479">Metal-binding</keyword>
<dbReference type="Proteomes" id="UP000827284">
    <property type="component" value="Unassembled WGS sequence"/>
</dbReference>
<feature type="region of interest" description="Disordered" evidence="5">
    <location>
        <begin position="418"/>
        <end position="505"/>
    </location>
</feature>
<dbReference type="GO" id="GO:0000492">
    <property type="term" value="P:box C/D snoRNP assembly"/>
    <property type="evidence" value="ECO:0007669"/>
    <property type="project" value="TreeGrafter"/>
</dbReference>
<reference evidence="8" key="1">
    <citation type="submission" date="2021-11" db="EMBL/GenBank/DDBJ databases">
        <authorList>
            <person name="Herlambang A."/>
            <person name="Guo Y."/>
            <person name="Takashima Y."/>
            <person name="Nishizawa T."/>
        </authorList>
    </citation>
    <scope>NUCLEOTIDE SEQUENCE</scope>
    <source>
        <strain evidence="8">E1425</strain>
    </source>
</reference>
<sequence>MDQYYQQQGQKGRQGQQPQGQQAGQGPQGQQWQYQQQHPGYAQQYYGQQLQQYPQQYNAAAHQAYYDQYQQYYAQQQYQQHQPQAHAGATSNATLAALASALPPSYDTPLPTARSKPGSSSANQASNNPLAQIQAQYQSSMQLGAAAASAATAALFKSGFATQTDTTSASGSAASTTLPGIATSDPVLNDKKRKIDPGASSVETDTDWYSTYKTPSAQERKAALSATPSHRPALPPKPQVTMNGPKNNRNQRGGKQGNHCGRQEKQTKTAEVQEDSDSGFHCDACDVTFHEEAKLKVHIAAHRSCPDCAYKASPSLVREHQKLTHGAQKDEDETEGSTAATAVARKLDPAPARQGPLGGKKQQMSSQNLIHPLAPKLNTPEDIAAWIAQRRKQWPTETNIQKKEQERQEMIAKGQIVEDPTKGKNAFDKKGKGNNNSNKKLSWKQRQEEARAQKRIKMEAGETAEGAVPSTVDGSIVPALGPSEIGDGEEDDDEDMDPEKDAITSKDPTVMGKVLLPTERATRPKRACRYFLKGTCHKGDKCSWSHDAALAAKVQKSVQASVKTEVFRTRSSLLQMLLSGEIKQEKNVLLEAIRFIVDNNFFEKEEPTGALVQELVAENGMDLSS</sequence>
<dbReference type="EMBL" id="BQFW01000007">
    <property type="protein sequence ID" value="GJJ72467.1"/>
    <property type="molecule type" value="Genomic_DNA"/>
</dbReference>
<feature type="region of interest" description="Disordered" evidence="5">
    <location>
        <begin position="164"/>
        <end position="277"/>
    </location>
</feature>
<evidence type="ECO:0000259" key="6">
    <source>
        <dbReference type="PROSITE" id="PS50103"/>
    </source>
</evidence>
<gene>
    <name evidence="8" type="ORF">EMPS_04824</name>
</gene>
<dbReference type="OrthoDB" id="273070at2759"/>
<feature type="compositionally biased region" description="Polar residues" evidence="5">
    <location>
        <begin position="117"/>
        <end position="126"/>
    </location>
</feature>
<feature type="domain" description="C3H1-type" evidence="6">
    <location>
        <begin position="522"/>
        <end position="549"/>
    </location>
</feature>
<dbReference type="InterPro" id="IPR019496">
    <property type="entry name" value="NUFIP1_cons_dom"/>
</dbReference>
<evidence type="ECO:0000256" key="4">
    <source>
        <dbReference type="PROSITE-ProRule" id="PRU00723"/>
    </source>
</evidence>
<protein>
    <submittedName>
        <fullName evidence="8">Nuclear fragile X mental retardation-interacting protein 1</fullName>
    </submittedName>
</protein>
<proteinExistence type="predicted"/>
<evidence type="ECO:0000256" key="1">
    <source>
        <dbReference type="ARBA" id="ARBA00022723"/>
    </source>
</evidence>
<dbReference type="InterPro" id="IPR000571">
    <property type="entry name" value="Znf_CCCH"/>
</dbReference>
<dbReference type="InterPro" id="IPR036855">
    <property type="entry name" value="Znf_CCCH_sf"/>
</dbReference>
<feature type="domain" description="C2H2-type" evidence="7">
    <location>
        <begin position="280"/>
        <end position="302"/>
    </location>
</feature>
<evidence type="ECO:0000313" key="8">
    <source>
        <dbReference type="EMBL" id="GJJ72467.1"/>
    </source>
</evidence>
<reference evidence="8" key="2">
    <citation type="journal article" date="2022" name="Microbiol. Resour. Announc.">
        <title>Whole-Genome Sequence of Entomortierella parvispora E1425, a Mucoromycotan Fungus Associated with Burkholderiaceae-Related Endosymbiotic Bacteria.</title>
        <authorList>
            <person name="Herlambang A."/>
            <person name="Guo Y."/>
            <person name="Takashima Y."/>
            <person name="Narisawa K."/>
            <person name="Ohta H."/>
            <person name="Nishizawa T."/>
        </authorList>
    </citation>
    <scope>NUCLEOTIDE SEQUENCE</scope>
    <source>
        <strain evidence="8">E1425</strain>
    </source>
</reference>
<feature type="compositionally biased region" description="Low complexity" evidence="5">
    <location>
        <begin position="164"/>
        <end position="177"/>
    </location>
</feature>
<feature type="compositionally biased region" description="Basic and acidic residues" evidence="5">
    <location>
        <begin position="419"/>
        <end position="431"/>
    </location>
</feature>
<evidence type="ECO:0000313" key="9">
    <source>
        <dbReference type="Proteomes" id="UP000827284"/>
    </source>
</evidence>
<dbReference type="GO" id="GO:0005634">
    <property type="term" value="C:nucleus"/>
    <property type="evidence" value="ECO:0007669"/>
    <property type="project" value="TreeGrafter"/>
</dbReference>
<dbReference type="InterPro" id="IPR039136">
    <property type="entry name" value="NUFIP1-like"/>
</dbReference>
<dbReference type="AlphaFoldDB" id="A0A9P3H9Y5"/>
<feature type="region of interest" description="Disordered" evidence="5">
    <location>
        <begin position="1"/>
        <end position="38"/>
    </location>
</feature>
<keyword evidence="2 4" id="KW-0863">Zinc-finger</keyword>
<keyword evidence="3 4" id="KW-0862">Zinc</keyword>
<accession>A0A9P3H9Y5</accession>
<evidence type="ECO:0000256" key="3">
    <source>
        <dbReference type="ARBA" id="ARBA00022833"/>
    </source>
</evidence>
<dbReference type="SMART" id="SM00355">
    <property type="entry name" value="ZnF_C2H2"/>
    <property type="match status" value="2"/>
</dbReference>
<feature type="compositionally biased region" description="Acidic residues" evidence="5">
    <location>
        <begin position="486"/>
        <end position="498"/>
    </location>
</feature>
<name>A0A9P3H9Y5_9FUNG</name>
<dbReference type="Gene3D" id="4.10.1000.10">
    <property type="entry name" value="Zinc finger, CCCH-type"/>
    <property type="match status" value="1"/>
</dbReference>
<dbReference type="Pfam" id="PF10453">
    <property type="entry name" value="NUFIP1"/>
    <property type="match status" value="1"/>
</dbReference>
<dbReference type="PANTHER" id="PTHR13309:SF0">
    <property type="entry name" value="FMR1-INTERACTING PROTEIN NUFIP1"/>
    <property type="match status" value="1"/>
</dbReference>
<dbReference type="SUPFAM" id="SSF90229">
    <property type="entry name" value="CCCH zinc finger"/>
    <property type="match status" value="1"/>
</dbReference>
<feature type="region of interest" description="Disordered" evidence="5">
    <location>
        <begin position="106"/>
        <end position="126"/>
    </location>
</feature>
<evidence type="ECO:0000256" key="2">
    <source>
        <dbReference type="ARBA" id="ARBA00022771"/>
    </source>
</evidence>
<dbReference type="GO" id="GO:0003723">
    <property type="term" value="F:RNA binding"/>
    <property type="evidence" value="ECO:0007669"/>
    <property type="project" value="InterPro"/>
</dbReference>
<dbReference type="PROSITE" id="PS50157">
    <property type="entry name" value="ZINC_FINGER_C2H2_2"/>
    <property type="match status" value="1"/>
</dbReference>
<dbReference type="PROSITE" id="PS00028">
    <property type="entry name" value="ZINC_FINGER_C2H2_1"/>
    <property type="match status" value="1"/>
</dbReference>